<accession>A0A2V5K149</accession>
<evidence type="ECO:0000256" key="3">
    <source>
        <dbReference type="ARBA" id="ARBA00023163"/>
    </source>
</evidence>
<protein>
    <recommendedName>
        <fullName evidence="9">DNA-binding response regulator</fullName>
    </recommendedName>
</protein>
<evidence type="ECO:0000259" key="6">
    <source>
        <dbReference type="PROSITE" id="PS50110"/>
    </source>
</evidence>
<dbReference type="SMART" id="SM00448">
    <property type="entry name" value="REC"/>
    <property type="match status" value="1"/>
</dbReference>
<dbReference type="PANTHER" id="PTHR43280">
    <property type="entry name" value="ARAC-FAMILY TRANSCRIPTIONAL REGULATOR"/>
    <property type="match status" value="1"/>
</dbReference>
<dbReference type="InterPro" id="IPR001789">
    <property type="entry name" value="Sig_transdc_resp-reg_receiver"/>
</dbReference>
<comment type="caution">
    <text evidence="7">The sequence shown here is derived from an EMBL/GenBank/DDBJ whole genome shotgun (WGS) entry which is preliminary data.</text>
</comment>
<dbReference type="Gene3D" id="1.10.10.60">
    <property type="entry name" value="Homeodomain-like"/>
    <property type="match status" value="2"/>
</dbReference>
<dbReference type="Proteomes" id="UP000247476">
    <property type="component" value="Unassembled WGS sequence"/>
</dbReference>
<dbReference type="GO" id="GO:0003700">
    <property type="term" value="F:DNA-binding transcription factor activity"/>
    <property type="evidence" value="ECO:0007669"/>
    <property type="project" value="InterPro"/>
</dbReference>
<dbReference type="EMBL" id="QJVJ01000008">
    <property type="protein sequence ID" value="PYI52859.1"/>
    <property type="molecule type" value="Genomic_DNA"/>
</dbReference>
<dbReference type="RefSeq" id="WP_110841409.1">
    <property type="nucleotide sequence ID" value="NZ_QJVJ01000008.1"/>
</dbReference>
<dbReference type="OrthoDB" id="2524731at2"/>
<name>A0A2V5K149_9BACL</name>
<dbReference type="SUPFAM" id="SSF52172">
    <property type="entry name" value="CheY-like"/>
    <property type="match status" value="1"/>
</dbReference>
<dbReference type="PROSITE" id="PS01124">
    <property type="entry name" value="HTH_ARAC_FAMILY_2"/>
    <property type="match status" value="1"/>
</dbReference>
<dbReference type="PANTHER" id="PTHR43280:SF2">
    <property type="entry name" value="HTH-TYPE TRANSCRIPTIONAL REGULATOR EXSA"/>
    <property type="match status" value="1"/>
</dbReference>
<evidence type="ECO:0000256" key="2">
    <source>
        <dbReference type="ARBA" id="ARBA00023125"/>
    </source>
</evidence>
<dbReference type="SUPFAM" id="SSF46689">
    <property type="entry name" value="Homeodomain-like"/>
    <property type="match status" value="2"/>
</dbReference>
<keyword evidence="1" id="KW-0805">Transcription regulation</keyword>
<feature type="domain" description="HTH araC/xylS-type" evidence="5">
    <location>
        <begin position="428"/>
        <end position="526"/>
    </location>
</feature>
<dbReference type="Gene3D" id="3.40.50.2300">
    <property type="match status" value="1"/>
</dbReference>
<feature type="domain" description="Response regulatory" evidence="6">
    <location>
        <begin position="5"/>
        <end position="126"/>
    </location>
</feature>
<feature type="modified residue" description="4-aspartylphosphate" evidence="4">
    <location>
        <position position="60"/>
    </location>
</feature>
<evidence type="ECO:0000313" key="8">
    <source>
        <dbReference type="Proteomes" id="UP000247476"/>
    </source>
</evidence>
<sequence>MNSIRCVVVDDETLILQRMEKFFRKLSPPLSRFRLAGTARSAEQGIDLALETAPDIVITDIVMPGMDGIEMIERLKARLPHTAFIVLSAYPDFQYAQRAIAMNVLDYIVKVPLSDANLLAALEKAESLVRSYREKATRLQQLNMSVQGNIHLLRKQVMGELLRGELRPRSMELRRDELMLSFNPQSYGCMMAKLDDARTFHATYSRVDQRTLRYAVLNIVEEHLRKYGEGFACELEHDRFIGVITWRAAVSSAKLESTFRELGALLVRSIKQYLKLSVSVAFSKPTGGWDSLLAACREADEALEESFFRGRESVITPARRVPPSPAIPDKRLREWLNGITVPSTGEEAAAFARGLQEELHRSGPVSKAALLAEVREWLLRSEARTVAAAMPADEIGDLHELAAWIASCRSAEARGQGGEEPPCRTEIRKAKAYIRERLADRLTLQEVAEYVSLNASYFSVLFKKEAGEGFTDYVNRKRIERAIELLPERNWTNLELGEAVGIGNERYFCTLFKKITGTSPQKYRRGK</sequence>
<dbReference type="InterPro" id="IPR011006">
    <property type="entry name" value="CheY-like_superfamily"/>
</dbReference>
<keyword evidence="2" id="KW-0238">DNA-binding</keyword>
<keyword evidence="8" id="KW-1185">Reference proteome</keyword>
<dbReference type="GO" id="GO:0000160">
    <property type="term" value="P:phosphorelay signal transduction system"/>
    <property type="evidence" value="ECO:0007669"/>
    <property type="project" value="InterPro"/>
</dbReference>
<dbReference type="InterPro" id="IPR018060">
    <property type="entry name" value="HTH_AraC"/>
</dbReference>
<keyword evidence="4" id="KW-0597">Phosphoprotein</keyword>
<evidence type="ECO:0000259" key="5">
    <source>
        <dbReference type="PROSITE" id="PS01124"/>
    </source>
</evidence>
<evidence type="ECO:0008006" key="9">
    <source>
        <dbReference type="Google" id="ProtNLM"/>
    </source>
</evidence>
<evidence type="ECO:0000313" key="7">
    <source>
        <dbReference type="EMBL" id="PYI52859.1"/>
    </source>
</evidence>
<dbReference type="GO" id="GO:0043565">
    <property type="term" value="F:sequence-specific DNA binding"/>
    <property type="evidence" value="ECO:0007669"/>
    <property type="project" value="InterPro"/>
</dbReference>
<dbReference type="InterPro" id="IPR009057">
    <property type="entry name" value="Homeodomain-like_sf"/>
</dbReference>
<proteinExistence type="predicted"/>
<evidence type="ECO:0000256" key="4">
    <source>
        <dbReference type="PROSITE-ProRule" id="PRU00169"/>
    </source>
</evidence>
<dbReference type="AlphaFoldDB" id="A0A2V5K149"/>
<keyword evidence="3" id="KW-0804">Transcription</keyword>
<gene>
    <name evidence="7" type="ORF">DLM86_17775</name>
</gene>
<reference evidence="7 8" key="1">
    <citation type="submission" date="2018-05" db="EMBL/GenBank/DDBJ databases">
        <title>Paenibacillus flagellatus sp. nov., isolated from selenium mineral soil.</title>
        <authorList>
            <person name="Dai X."/>
        </authorList>
    </citation>
    <scope>NUCLEOTIDE SEQUENCE [LARGE SCALE GENOMIC DNA]</scope>
    <source>
        <strain evidence="7 8">DXL2</strain>
    </source>
</reference>
<dbReference type="Pfam" id="PF12833">
    <property type="entry name" value="HTH_18"/>
    <property type="match status" value="1"/>
</dbReference>
<dbReference type="SMART" id="SM00342">
    <property type="entry name" value="HTH_ARAC"/>
    <property type="match status" value="1"/>
</dbReference>
<dbReference type="PROSITE" id="PS50110">
    <property type="entry name" value="RESPONSE_REGULATORY"/>
    <property type="match status" value="1"/>
</dbReference>
<evidence type="ECO:0000256" key="1">
    <source>
        <dbReference type="ARBA" id="ARBA00023015"/>
    </source>
</evidence>
<dbReference type="CDD" id="cd17536">
    <property type="entry name" value="REC_YesN-like"/>
    <property type="match status" value="1"/>
</dbReference>
<organism evidence="7 8">
    <name type="scientific">Paenibacillus flagellatus</name>
    <dbReference type="NCBI Taxonomy" id="2211139"/>
    <lineage>
        <taxon>Bacteria</taxon>
        <taxon>Bacillati</taxon>
        <taxon>Bacillota</taxon>
        <taxon>Bacilli</taxon>
        <taxon>Bacillales</taxon>
        <taxon>Paenibacillaceae</taxon>
        <taxon>Paenibacillus</taxon>
    </lineage>
</organism>
<dbReference type="Pfam" id="PF00072">
    <property type="entry name" value="Response_reg"/>
    <property type="match status" value="1"/>
</dbReference>